<evidence type="ECO:0000256" key="3">
    <source>
        <dbReference type="ARBA" id="ARBA00023242"/>
    </source>
</evidence>
<reference evidence="5" key="1">
    <citation type="submission" date="2020-05" db="UniProtKB">
        <authorList>
            <consortium name="EnsemblMetazoa"/>
        </authorList>
    </citation>
    <scope>IDENTIFICATION</scope>
    <source>
        <strain evidence="5">Yale</strain>
    </source>
</reference>
<dbReference type="InterPro" id="IPR016580">
    <property type="entry name" value="HUS1"/>
</dbReference>
<dbReference type="EMBL" id="CCAG010007167">
    <property type="status" value="NOT_ANNOTATED_CDS"/>
    <property type="molecule type" value="Genomic_DNA"/>
</dbReference>
<dbReference type="PhylomeDB" id="A0A1A9YUL6"/>
<evidence type="ECO:0000256" key="2">
    <source>
        <dbReference type="ARBA" id="ARBA00005563"/>
    </source>
</evidence>
<dbReference type="GO" id="GO:0000724">
    <property type="term" value="P:double-strand break repair via homologous recombination"/>
    <property type="evidence" value="ECO:0007669"/>
    <property type="project" value="TreeGrafter"/>
</dbReference>
<dbReference type="VEuPathDB" id="VectorBase:GMOY002670"/>
<dbReference type="GO" id="GO:0030896">
    <property type="term" value="C:checkpoint clamp complex"/>
    <property type="evidence" value="ECO:0007669"/>
    <property type="project" value="InterPro"/>
</dbReference>
<proteinExistence type="inferred from homology"/>
<dbReference type="STRING" id="37546.A0A1A9YUL6"/>
<organism evidence="5 6">
    <name type="scientific">Glossina morsitans morsitans</name>
    <name type="common">Savannah tsetse fly</name>
    <dbReference type="NCBI Taxonomy" id="37546"/>
    <lineage>
        <taxon>Eukaryota</taxon>
        <taxon>Metazoa</taxon>
        <taxon>Ecdysozoa</taxon>
        <taxon>Arthropoda</taxon>
        <taxon>Hexapoda</taxon>
        <taxon>Insecta</taxon>
        <taxon>Pterygota</taxon>
        <taxon>Neoptera</taxon>
        <taxon>Endopterygota</taxon>
        <taxon>Diptera</taxon>
        <taxon>Brachycera</taxon>
        <taxon>Muscomorpha</taxon>
        <taxon>Hippoboscoidea</taxon>
        <taxon>Glossinidae</taxon>
        <taxon>Glossina</taxon>
    </lineage>
</organism>
<evidence type="ECO:0000313" key="6">
    <source>
        <dbReference type="Proteomes" id="UP000092444"/>
    </source>
</evidence>
<evidence type="ECO:0000256" key="4">
    <source>
        <dbReference type="PIRNR" id="PIRNR011312"/>
    </source>
</evidence>
<dbReference type="Gene3D" id="3.70.10.10">
    <property type="match status" value="1"/>
</dbReference>
<dbReference type="GO" id="GO:0033314">
    <property type="term" value="P:mitotic DNA replication checkpoint signaling"/>
    <property type="evidence" value="ECO:0007669"/>
    <property type="project" value="TreeGrafter"/>
</dbReference>
<dbReference type="GO" id="GO:0000723">
    <property type="term" value="P:telomere maintenance"/>
    <property type="evidence" value="ECO:0007669"/>
    <property type="project" value="TreeGrafter"/>
</dbReference>
<dbReference type="Pfam" id="PF04005">
    <property type="entry name" value="Hus1"/>
    <property type="match status" value="1"/>
</dbReference>
<keyword evidence="6" id="KW-1185">Reference proteome</keyword>
<dbReference type="GO" id="GO:0044778">
    <property type="term" value="P:meiotic DNA integrity checkpoint signaling"/>
    <property type="evidence" value="ECO:0007669"/>
    <property type="project" value="TreeGrafter"/>
</dbReference>
<comment type="similarity">
    <text evidence="2 4">Belongs to the HUS1 family.</text>
</comment>
<evidence type="ECO:0000256" key="1">
    <source>
        <dbReference type="ARBA" id="ARBA00004123"/>
    </source>
</evidence>
<protein>
    <recommendedName>
        <fullName evidence="4">Checkpoint protein</fullName>
    </recommendedName>
</protein>
<dbReference type="PANTHER" id="PTHR12900">
    <property type="entry name" value="MITOTIC AND DNA DAMAGE CHECKPOINT PROTEIN HUS1"/>
    <property type="match status" value="1"/>
</dbReference>
<dbReference type="InterPro" id="IPR007150">
    <property type="entry name" value="HUS1/Mec3"/>
</dbReference>
<name>A0A1A9YUL6_GLOMM</name>
<dbReference type="GO" id="GO:0035861">
    <property type="term" value="C:site of double-strand break"/>
    <property type="evidence" value="ECO:0007669"/>
    <property type="project" value="TreeGrafter"/>
</dbReference>
<dbReference type="Proteomes" id="UP000092444">
    <property type="component" value="Unassembled WGS sequence"/>
</dbReference>
<dbReference type="GO" id="GO:0005730">
    <property type="term" value="C:nucleolus"/>
    <property type="evidence" value="ECO:0007669"/>
    <property type="project" value="InterPro"/>
</dbReference>
<accession>A0A1A9YUL6</accession>
<comment type="subcellular location">
    <subcellularLocation>
        <location evidence="1">Nucleus</location>
    </subcellularLocation>
</comment>
<sequence length="282" mass="31728">MKFCAKIDDGQYMREFQNIVLTLSKLTKECVIIIKKDKVHFIANEESGAAAPLVWVEIDAKLYFTNYIMEGHSDENGSTIMLAVSPIHFSRALSSFKLNARNCKFKLIHLQFPCLRTETEVLSQSSGEPRQIVHDVPVTLIPRNEWDYYDLPQIPRAKLIVKVRSNNLLRGLIDKLKNISPTLIFAANSLGDLNLVAKNEMATLTTCFKNLEVRNLDDESQQGEDIKVECSVDSKKTSLFFTALQVPTSELSCGIDDDRLIHMEINIRGGVSVHSILPSVCV</sequence>
<dbReference type="PIRSF" id="PIRSF011312">
    <property type="entry name" value="Cell_cycle_HUS1"/>
    <property type="match status" value="1"/>
</dbReference>
<dbReference type="GO" id="GO:0031573">
    <property type="term" value="P:mitotic intra-S DNA damage checkpoint signaling"/>
    <property type="evidence" value="ECO:0007669"/>
    <property type="project" value="TreeGrafter"/>
</dbReference>
<dbReference type="EnsemblMetazoa" id="GMOY002670-RA">
    <property type="protein sequence ID" value="GMOY002670-PA"/>
    <property type="gene ID" value="GMOY002670"/>
</dbReference>
<keyword evidence="3" id="KW-0539">Nucleus</keyword>
<evidence type="ECO:0000313" key="5">
    <source>
        <dbReference type="EnsemblMetazoa" id="GMOY002670-PA"/>
    </source>
</evidence>
<dbReference type="PANTHER" id="PTHR12900:SF0">
    <property type="entry name" value="CHECKPOINT PROTEIN"/>
    <property type="match status" value="1"/>
</dbReference>
<dbReference type="AlphaFoldDB" id="A0A1A9YUL6"/>
<dbReference type="GO" id="GO:0006289">
    <property type="term" value="P:nucleotide-excision repair"/>
    <property type="evidence" value="ECO:0007669"/>
    <property type="project" value="TreeGrafter"/>
</dbReference>